<keyword evidence="4" id="KW-0732">Signal</keyword>
<dbReference type="FunCoup" id="A0A286XPN5">
    <property type="interactions" value="494"/>
</dbReference>
<dbReference type="GeneID" id="101787034"/>
<evidence type="ECO:0000256" key="3">
    <source>
        <dbReference type="SAM" id="MobiDB-lite"/>
    </source>
</evidence>
<organism evidence="5 6">
    <name type="scientific">Cavia porcellus</name>
    <name type="common">Guinea pig</name>
    <dbReference type="NCBI Taxonomy" id="10141"/>
    <lineage>
        <taxon>Eukaryota</taxon>
        <taxon>Metazoa</taxon>
        <taxon>Chordata</taxon>
        <taxon>Craniata</taxon>
        <taxon>Vertebrata</taxon>
        <taxon>Euteleostomi</taxon>
        <taxon>Mammalia</taxon>
        <taxon>Eutheria</taxon>
        <taxon>Euarchontoglires</taxon>
        <taxon>Glires</taxon>
        <taxon>Rodentia</taxon>
        <taxon>Hystricomorpha</taxon>
        <taxon>Caviidae</taxon>
        <taxon>Cavia</taxon>
    </lineage>
</organism>
<proteinExistence type="predicted"/>
<evidence type="ECO:0008006" key="7">
    <source>
        <dbReference type="Google" id="ProtNLM"/>
    </source>
</evidence>
<dbReference type="PANTHER" id="PTHR11250">
    <property type="entry name" value="TACHYKININ"/>
    <property type="match status" value="1"/>
</dbReference>
<feature type="signal peptide" evidence="4">
    <location>
        <begin position="1"/>
        <end position="19"/>
    </location>
</feature>
<dbReference type="KEGG" id="cpoc:101787034"/>
<reference evidence="6" key="1">
    <citation type="journal article" date="2011" name="Nature">
        <title>A high-resolution map of human evolutionary constraint using 29 mammals.</title>
        <authorList>
            <person name="Lindblad-Toh K."/>
            <person name="Garber M."/>
            <person name="Zuk O."/>
            <person name="Lin M.F."/>
            <person name="Parker B.J."/>
            <person name="Washietl S."/>
            <person name="Kheradpour P."/>
            <person name="Ernst J."/>
            <person name="Jordan G."/>
            <person name="Mauceli E."/>
            <person name="Ward L.D."/>
            <person name="Lowe C.B."/>
            <person name="Holloway A.K."/>
            <person name="Clamp M."/>
            <person name="Gnerre S."/>
            <person name="Alfoldi J."/>
            <person name="Beal K."/>
            <person name="Chang J."/>
            <person name="Clawson H."/>
            <person name="Cuff J."/>
            <person name="Di Palma F."/>
            <person name="Fitzgerald S."/>
            <person name="Flicek P."/>
            <person name="Guttman M."/>
            <person name="Hubisz M.J."/>
            <person name="Jaffe D.B."/>
            <person name="Jungreis I."/>
            <person name="Kent W.J."/>
            <person name="Kostka D."/>
            <person name="Lara M."/>
            <person name="Martins A.L."/>
            <person name="Massingham T."/>
            <person name="Moltke I."/>
            <person name="Raney B.J."/>
            <person name="Rasmussen M.D."/>
            <person name="Robinson J."/>
            <person name="Stark A."/>
            <person name="Vilella A.J."/>
            <person name="Wen J."/>
            <person name="Xie X."/>
            <person name="Zody M.C."/>
            <person name="Baldwin J."/>
            <person name="Bloom T."/>
            <person name="Chin C.W."/>
            <person name="Heiman D."/>
            <person name="Nicol R."/>
            <person name="Nusbaum C."/>
            <person name="Young S."/>
            <person name="Wilkinson J."/>
            <person name="Worley K.C."/>
            <person name="Kovar C.L."/>
            <person name="Muzny D.M."/>
            <person name="Gibbs R.A."/>
            <person name="Cree A."/>
            <person name="Dihn H.H."/>
            <person name="Fowler G."/>
            <person name="Jhangiani S."/>
            <person name="Joshi V."/>
            <person name="Lee S."/>
            <person name="Lewis L.R."/>
            <person name="Nazareth L.V."/>
            <person name="Okwuonu G."/>
            <person name="Santibanez J."/>
            <person name="Warren W.C."/>
            <person name="Mardis E.R."/>
            <person name="Weinstock G.M."/>
            <person name="Wilson R.K."/>
            <person name="Delehaunty K."/>
            <person name="Dooling D."/>
            <person name="Fronik C."/>
            <person name="Fulton L."/>
            <person name="Fulton B."/>
            <person name="Graves T."/>
            <person name="Minx P."/>
            <person name="Sodergren E."/>
            <person name="Birney E."/>
            <person name="Margulies E.H."/>
            <person name="Herrero J."/>
            <person name="Green E.D."/>
            <person name="Haussler D."/>
            <person name="Siepel A."/>
            <person name="Goldman N."/>
            <person name="Pollard K.S."/>
            <person name="Pedersen J.S."/>
            <person name="Lander E.S."/>
            <person name="Kellis M."/>
        </authorList>
    </citation>
    <scope>NUCLEOTIDE SEQUENCE [LARGE SCALE GENOMIC DNA]</scope>
    <source>
        <strain evidence="6">2N</strain>
    </source>
</reference>
<dbReference type="PANTHER" id="PTHR11250:SF2">
    <property type="entry name" value="TACHYKININ-4"/>
    <property type="match status" value="1"/>
</dbReference>
<accession>A0A286XPN5</accession>
<dbReference type="Proteomes" id="UP000005447">
    <property type="component" value="Unassembled WGS sequence"/>
</dbReference>
<dbReference type="Bgee" id="ENSCPOG00000030117">
    <property type="expression patterns" value="Expressed in pituitary gland and 12 other cell types or tissues"/>
</dbReference>
<evidence type="ECO:0000256" key="4">
    <source>
        <dbReference type="SAM" id="SignalP"/>
    </source>
</evidence>
<protein>
    <recommendedName>
        <fullName evidence="7">Tachykinin precursor 4</fullName>
    </recommendedName>
</protein>
<dbReference type="OMA" id="EAESWVT"/>
<dbReference type="GO" id="GO:0007217">
    <property type="term" value="P:tachykinin receptor signaling pathway"/>
    <property type="evidence" value="ECO:0007669"/>
    <property type="project" value="TreeGrafter"/>
</dbReference>
<evidence type="ECO:0000256" key="2">
    <source>
        <dbReference type="ARBA" id="ARBA00022525"/>
    </source>
</evidence>
<dbReference type="GO" id="GO:0031835">
    <property type="term" value="F:substance P receptor binding"/>
    <property type="evidence" value="ECO:0007669"/>
    <property type="project" value="TreeGrafter"/>
</dbReference>
<dbReference type="STRING" id="10141.ENSCPOP00000027454"/>
<evidence type="ECO:0000313" key="6">
    <source>
        <dbReference type="Proteomes" id="UP000005447"/>
    </source>
</evidence>
<name>A0A286XPN5_CAVPO</name>
<keyword evidence="2" id="KW-0964">Secreted</keyword>
<evidence type="ECO:0000256" key="1">
    <source>
        <dbReference type="ARBA" id="ARBA00004613"/>
    </source>
</evidence>
<gene>
    <name evidence="5" type="primary">Tac4</name>
</gene>
<dbReference type="GO" id="GO:0007204">
    <property type="term" value="P:positive regulation of cytosolic calcium ion concentration"/>
    <property type="evidence" value="ECO:0007669"/>
    <property type="project" value="TreeGrafter"/>
</dbReference>
<sequence length="90" mass="9458">MLPCLALLLLAGLSEGTSAGRGGEELALGAKARPWVTMTLEVPVPSIQLQLQEAKRFFGLMGKRVGGVPRIHPEPAVPSPGSEREDPGSE</sequence>
<dbReference type="InParanoid" id="A0A286XPN5"/>
<dbReference type="RefSeq" id="XP_005002449.1">
    <property type="nucleotide sequence ID" value="XM_005002392.4"/>
</dbReference>
<feature type="chain" id="PRO_5011671664" description="Tachykinin precursor 4" evidence="4">
    <location>
        <begin position="20"/>
        <end position="90"/>
    </location>
</feature>
<dbReference type="OrthoDB" id="9538060at2759"/>
<dbReference type="CTD" id="255061"/>
<reference evidence="5" key="3">
    <citation type="submission" date="2025-09" db="UniProtKB">
        <authorList>
            <consortium name="Ensembl"/>
        </authorList>
    </citation>
    <scope>IDENTIFICATION</scope>
    <source>
        <strain evidence="5">2N</strain>
    </source>
</reference>
<feature type="region of interest" description="Disordered" evidence="3">
    <location>
        <begin position="67"/>
        <end position="90"/>
    </location>
</feature>
<dbReference type="GO" id="GO:0005615">
    <property type="term" value="C:extracellular space"/>
    <property type="evidence" value="ECO:0007669"/>
    <property type="project" value="TreeGrafter"/>
</dbReference>
<dbReference type="AlphaFoldDB" id="A0A286XPN5"/>
<dbReference type="GeneTree" id="ENSGT00390000015220"/>
<dbReference type="GO" id="GO:0006954">
    <property type="term" value="P:inflammatory response"/>
    <property type="evidence" value="ECO:0007669"/>
    <property type="project" value="TreeGrafter"/>
</dbReference>
<keyword evidence="6" id="KW-1185">Reference proteome</keyword>
<dbReference type="Ensembl" id="ENSCPOT00000031201.1">
    <property type="protein sequence ID" value="ENSCPOP00000027454.1"/>
    <property type="gene ID" value="ENSCPOG00000030117.1"/>
</dbReference>
<dbReference type="VEuPathDB" id="HostDB:ENSCPOG00000030117"/>
<evidence type="ECO:0000313" key="5">
    <source>
        <dbReference type="Ensembl" id="ENSCPOP00000027454.1"/>
    </source>
</evidence>
<dbReference type="EMBL" id="AAKN02042343">
    <property type="status" value="NOT_ANNOTATED_CDS"/>
    <property type="molecule type" value="Genomic_DNA"/>
</dbReference>
<reference evidence="5" key="2">
    <citation type="submission" date="2025-08" db="UniProtKB">
        <authorList>
            <consortium name="Ensembl"/>
        </authorList>
    </citation>
    <scope>IDENTIFICATION</scope>
    <source>
        <strain evidence="5">2N</strain>
    </source>
</reference>
<comment type="subcellular location">
    <subcellularLocation>
        <location evidence="1">Secreted</location>
    </subcellularLocation>
</comment>